<accession>A0A2T0VVS5</accession>
<feature type="domain" description="CN hydrolase" evidence="2">
    <location>
        <begin position="1"/>
        <end position="254"/>
    </location>
</feature>
<dbReference type="SUPFAM" id="SSF56317">
    <property type="entry name" value="Carbon-nitrogen hydrolase"/>
    <property type="match status" value="1"/>
</dbReference>
<dbReference type="InterPro" id="IPR045254">
    <property type="entry name" value="Nit1/2_C-N_Hydrolase"/>
</dbReference>
<dbReference type="PANTHER" id="PTHR23088:SF27">
    <property type="entry name" value="DEAMINATED GLUTATHIONE AMIDASE"/>
    <property type="match status" value="1"/>
</dbReference>
<dbReference type="PANTHER" id="PTHR23088">
    <property type="entry name" value="NITRILASE-RELATED"/>
    <property type="match status" value="1"/>
</dbReference>
<dbReference type="AlphaFoldDB" id="A0A2T0VVS5"/>
<comment type="caution">
    <text evidence="3">The sequence shown here is derived from an EMBL/GenBank/DDBJ whole genome shotgun (WGS) entry which is preliminary data.</text>
</comment>
<evidence type="ECO:0000313" key="3">
    <source>
        <dbReference type="EMBL" id="PRY75701.1"/>
    </source>
</evidence>
<reference evidence="3 4" key="1">
    <citation type="submission" date="2018-03" db="EMBL/GenBank/DDBJ databases">
        <title>Genomic Encyclopedia of Archaeal and Bacterial Type Strains, Phase II (KMG-II): from individual species to whole genera.</title>
        <authorList>
            <person name="Goeker M."/>
        </authorList>
    </citation>
    <scope>NUCLEOTIDE SEQUENCE [LARGE SCALE GENOMIC DNA]</scope>
    <source>
        <strain evidence="3 4">DSM 101533</strain>
    </source>
</reference>
<evidence type="ECO:0000259" key="2">
    <source>
        <dbReference type="PROSITE" id="PS50263"/>
    </source>
</evidence>
<proteinExistence type="predicted"/>
<dbReference type="EMBL" id="PVTP01000011">
    <property type="protein sequence ID" value="PRY75701.1"/>
    <property type="molecule type" value="Genomic_DNA"/>
</dbReference>
<dbReference type="PROSITE" id="PS50263">
    <property type="entry name" value="CN_HYDROLASE"/>
    <property type="match status" value="1"/>
</dbReference>
<dbReference type="OrthoDB" id="9811121at2"/>
<dbReference type="InterPro" id="IPR036526">
    <property type="entry name" value="C-N_Hydrolase_sf"/>
</dbReference>
<evidence type="ECO:0000256" key="1">
    <source>
        <dbReference type="ARBA" id="ARBA00022801"/>
    </source>
</evidence>
<dbReference type="RefSeq" id="WP_106358679.1">
    <property type="nucleotide sequence ID" value="NZ_PVTP01000011.1"/>
</dbReference>
<dbReference type="Gene3D" id="3.60.110.10">
    <property type="entry name" value="Carbon-nitrogen hydrolase"/>
    <property type="match status" value="1"/>
</dbReference>
<gene>
    <name evidence="3" type="ORF">CLV80_11152</name>
</gene>
<dbReference type="Pfam" id="PF00795">
    <property type="entry name" value="CN_hydrolase"/>
    <property type="match status" value="1"/>
</dbReference>
<protein>
    <submittedName>
        <fullName evidence="3">Putative amidohydrolase</fullName>
    </submittedName>
</protein>
<keyword evidence="1 3" id="KW-0378">Hydrolase</keyword>
<dbReference type="CDD" id="cd07572">
    <property type="entry name" value="nit"/>
    <property type="match status" value="1"/>
</dbReference>
<keyword evidence="4" id="KW-1185">Reference proteome</keyword>
<name>A0A2T0VVS5_9RHOB</name>
<evidence type="ECO:0000313" key="4">
    <source>
        <dbReference type="Proteomes" id="UP000238007"/>
    </source>
</evidence>
<dbReference type="Proteomes" id="UP000238007">
    <property type="component" value="Unassembled WGS sequence"/>
</dbReference>
<sequence length="276" mass="29376">MKAALLQLNVSDSPEANLPGTVDLVARAASLGAGFVLTPEVTNCISQSRQQQQEVLQHEEDDLTLAGLCAAAKDNGVWLSIGSLALKTDDVDGRFANRSFLVNPEGEVVARYDKIHMFDVAVSETEVYNESAGYRPGSRAVVAETPFAKLGLSICFDVRFPYLYRALAQGGADVILVPSAFSPVTGAVHWESLLRARAIETGSYILAAAQTGEHASSTGKPRRTYGHSLAISPWGEVLADSGSAPGIAMVDIDLSEVAESRKRIAALTQDRAFEGP</sequence>
<organism evidence="3 4">
    <name type="scientific">Yoonia maritima</name>
    <dbReference type="NCBI Taxonomy" id="1435347"/>
    <lineage>
        <taxon>Bacteria</taxon>
        <taxon>Pseudomonadati</taxon>
        <taxon>Pseudomonadota</taxon>
        <taxon>Alphaproteobacteria</taxon>
        <taxon>Rhodobacterales</taxon>
        <taxon>Paracoccaceae</taxon>
        <taxon>Yoonia</taxon>
    </lineage>
</organism>
<dbReference type="GO" id="GO:0016811">
    <property type="term" value="F:hydrolase activity, acting on carbon-nitrogen (but not peptide) bonds, in linear amides"/>
    <property type="evidence" value="ECO:0007669"/>
    <property type="project" value="InterPro"/>
</dbReference>
<dbReference type="InterPro" id="IPR003010">
    <property type="entry name" value="C-N_Hydrolase"/>
</dbReference>